<dbReference type="HOGENOM" id="CLU_3184551_0_0_4"/>
<dbReference type="STRING" id="757424.Hsero_1581"/>
<name>D8IQ48_HERSS</name>
<proteinExistence type="predicted"/>
<reference evidence="1 2" key="1">
    <citation type="submission" date="2010-04" db="EMBL/GenBank/DDBJ databases">
        <title>The genome of Herbaspirillum seropedicae SmR1, an endophytic, nitrogen-fixing, plant-growth promoting beta-Proteobacteria.</title>
        <authorList>
            <person name="Pedrosa F.O."/>
            <person name="Monteiro R.A."/>
            <person name="Wassem R."/>
            <person name="Cruz L.M."/>
            <person name="Ayub R.A."/>
            <person name="Colauto N.B."/>
            <person name="Fernandez M.A."/>
            <person name="Fungaro M.H.P."/>
            <person name="Grisard E.C."/>
            <person name="Hungria M."/>
            <person name="Madeira H.M.F."/>
            <person name="Nodari R.O."/>
            <person name="Osaku C.A."/>
            <person name="Petzl-Erler M.L."/>
            <person name="Terenzi H."/>
            <person name="Vieira L.G.E."/>
            <person name="Almeida M.I.M."/>
            <person name="Alves L.R."/>
            <person name="Arantes O.M.N."/>
            <person name="Balsanelli E."/>
            <person name="Barcellos F.G."/>
            <person name="Baura V.A."/>
            <person name="Binde D.R."/>
            <person name="Campo R.J."/>
            <person name="Chubatsu L.S."/>
            <person name="Chueire L.M.O."/>
            <person name="Ciferri R.R."/>
            <person name="Correa L.C."/>
            <person name="da Conceicao Silva J.L."/>
            <person name="Dabul A.N.G."/>
            <person name="Dambros B.P."/>
            <person name="Faoro H."/>
            <person name="Favetti A."/>
            <person name="Friedermann G."/>
            <person name="Furlaneto M.C."/>
            <person name="Gasques L.S."/>
            <person name="Gimenes C.C.T."/>
            <person name="Gioppo N.M.R."/>
            <person name="Glienke-Blanco C."/>
            <person name="Godoy L.P."/>
            <person name="Guerra M.P."/>
            <person name="Karp S."/>
            <person name="Kava-Cordeiro V."/>
            <person name="Margarido V.P."/>
            <person name="Mathioni S.M."/>
            <person name="Menck-Soares M.A."/>
            <person name="Murace N.K."/>
            <person name="Nicolas M.F."/>
            <person name="Oliveira C.E.C."/>
            <person name="Pagnan N.A.B."/>
            <person name="Pamphile J.A."/>
            <person name="Patussi E.V."/>
            <person name="Pereira L.F.P."/>
            <person name="Pereira-Ferrari L."/>
            <person name="Pinto F.G.S."/>
            <person name="Precoma C."/>
            <person name="Prioli A.J."/>
            <person name="Prioli S.M.A.P."/>
            <person name="Raittz R.T."/>
            <person name="Ramos H.J.O."/>
            <person name="Ribeiro E.M.S.F."/>
            <person name="Rigo L.U."/>
            <person name="Rocha C.L.M.S.C."/>
            <person name="Rocha S.N."/>
            <person name="Santos K."/>
            <person name="Satori D."/>
            <person name="Silva A.G."/>
            <person name="Simao R.C.G."/>
            <person name="Soares M.A.M."/>
            <person name="Souza E.M."/>
            <person name="Steffens M.B.R."/>
            <person name="Steindel M."/>
            <person name="Tadra-Sfeir M.Z."/>
            <person name="Takahashi E.K."/>
            <person name="Torres R.A."/>
            <person name="Valle J.S."/>
            <person name="Vernal J.I."/>
            <person name="Vilas-Boas L.A."/>
            <person name="Watanabe M.A.E."/>
            <person name="Weiss V.A."/>
            <person name="Yates M.A."/>
            <person name="Souza E.M."/>
        </authorList>
    </citation>
    <scope>NUCLEOTIDE SEQUENCE [LARGE SCALE GENOMIC DNA]</scope>
    <source>
        <strain evidence="1 2">SmR1</strain>
    </source>
</reference>
<gene>
    <name evidence="1" type="ordered locus">Hsero_1581</name>
</gene>
<protein>
    <submittedName>
        <fullName evidence="1">Uncharacterized protein</fullName>
    </submittedName>
</protein>
<dbReference type="EMBL" id="CP002039">
    <property type="protein sequence ID" value="ADJ63094.1"/>
    <property type="molecule type" value="Genomic_DNA"/>
</dbReference>
<sequence length="46" mass="4748">MVLDRAAGRGQAAVARCGQLAGKQGGGEQGREIRGAQFYLKSGAAW</sequence>
<accession>D8IQ48</accession>
<evidence type="ECO:0000313" key="2">
    <source>
        <dbReference type="Proteomes" id="UP000000329"/>
    </source>
</evidence>
<keyword evidence="2" id="KW-1185">Reference proteome</keyword>
<dbReference type="Proteomes" id="UP000000329">
    <property type="component" value="Chromosome"/>
</dbReference>
<dbReference type="AlphaFoldDB" id="D8IQ48"/>
<organism evidence="1 2">
    <name type="scientific">Herbaspirillum seropedicae (strain SmR1)</name>
    <dbReference type="NCBI Taxonomy" id="757424"/>
    <lineage>
        <taxon>Bacteria</taxon>
        <taxon>Pseudomonadati</taxon>
        <taxon>Pseudomonadota</taxon>
        <taxon>Betaproteobacteria</taxon>
        <taxon>Burkholderiales</taxon>
        <taxon>Oxalobacteraceae</taxon>
        <taxon>Herbaspirillum</taxon>
    </lineage>
</organism>
<dbReference type="KEGG" id="hse:Hsero_1581"/>
<evidence type="ECO:0000313" key="1">
    <source>
        <dbReference type="EMBL" id="ADJ63094.1"/>
    </source>
</evidence>